<feature type="transmembrane region" description="Helical" evidence="6">
    <location>
        <begin position="389"/>
        <end position="415"/>
    </location>
</feature>
<name>A0A4R5NA59_9LACO</name>
<keyword evidence="8" id="KW-1185">Reference proteome</keyword>
<dbReference type="GO" id="GO:0022857">
    <property type="term" value="F:transmembrane transporter activity"/>
    <property type="evidence" value="ECO:0007669"/>
    <property type="project" value="InterPro"/>
</dbReference>
<dbReference type="CDD" id="cd17313">
    <property type="entry name" value="MFS_SLC45_SUC"/>
    <property type="match status" value="1"/>
</dbReference>
<dbReference type="Pfam" id="PF07690">
    <property type="entry name" value="MFS_1"/>
    <property type="match status" value="1"/>
</dbReference>
<feature type="transmembrane region" description="Helical" evidence="6">
    <location>
        <begin position="331"/>
        <end position="350"/>
    </location>
</feature>
<dbReference type="PANTHER" id="PTHR19432">
    <property type="entry name" value="SUGAR TRANSPORTER"/>
    <property type="match status" value="1"/>
</dbReference>
<dbReference type="Proteomes" id="UP000295681">
    <property type="component" value="Unassembled WGS sequence"/>
</dbReference>
<feature type="transmembrane region" description="Helical" evidence="6">
    <location>
        <begin position="164"/>
        <end position="186"/>
    </location>
</feature>
<sequence length="452" mass="49639">MTNTSKKTAGLPNLSALQLFLITFGYAGVQVAFSLQTGSMGRIFQTIGADPNKLGFFFILPPLAGMIVQPLIGYFSDKTWLPRIGRRMPYLIGGTLVAVIVMLLLPNTGSFGFGYGSMTALWFGAVTVLFMDLSSNAAMQPYKMIIPDMVNESQKDKAWTWQNIWGSVGSIVAYMFPYILTLVGVANVAKRGSLPPSVIISFYIGAAILVVASIFTIVNVKEYNPKDFAAYHGLKEGQHNNDPISVILKKAPTVFWTLGLVEFFAWIAIQYMWTYSTGTLAQNIWHVSDPATHGYQEAGNWFGVLQALYAFVAILWGLVIQRINKKTRKPAFSFGMLCGGVGFIVLALGHTQLMSLLAFALIGIAWISLITIPFTILTNALDGQHDGMYLGLFNCFICIPQIFASVVSFSLFPALGESMPHMIMISGICFFICSILIWVVKETSAENQLSQL</sequence>
<dbReference type="PANTHER" id="PTHR19432:SF35">
    <property type="entry name" value="SOLUTE CARRIER FAMILY 45 MEMBER 3 ISOFORM X1"/>
    <property type="match status" value="1"/>
</dbReference>
<feature type="transmembrane region" description="Helical" evidence="6">
    <location>
        <begin position="356"/>
        <end position="377"/>
    </location>
</feature>
<evidence type="ECO:0008006" key="9">
    <source>
        <dbReference type="Google" id="ProtNLM"/>
    </source>
</evidence>
<feature type="transmembrane region" description="Helical" evidence="6">
    <location>
        <begin position="112"/>
        <end position="133"/>
    </location>
</feature>
<evidence type="ECO:0000313" key="8">
    <source>
        <dbReference type="Proteomes" id="UP000295681"/>
    </source>
</evidence>
<evidence type="ECO:0000256" key="6">
    <source>
        <dbReference type="SAM" id="Phobius"/>
    </source>
</evidence>
<feature type="transmembrane region" description="Helical" evidence="6">
    <location>
        <begin position="254"/>
        <end position="273"/>
    </location>
</feature>
<dbReference type="GO" id="GO:0005886">
    <property type="term" value="C:plasma membrane"/>
    <property type="evidence" value="ECO:0007669"/>
    <property type="project" value="UniProtKB-SubCell"/>
</dbReference>
<evidence type="ECO:0000256" key="5">
    <source>
        <dbReference type="ARBA" id="ARBA00023136"/>
    </source>
</evidence>
<evidence type="ECO:0000256" key="1">
    <source>
        <dbReference type="ARBA" id="ARBA00004651"/>
    </source>
</evidence>
<proteinExistence type="predicted"/>
<keyword evidence="2" id="KW-0813">Transport</keyword>
<protein>
    <recommendedName>
        <fullName evidence="9">Major facilitator superfamily (MFS) profile domain-containing protein</fullName>
    </recommendedName>
</protein>
<dbReference type="AlphaFoldDB" id="A0A4R5NA59"/>
<dbReference type="RefSeq" id="WP_133264266.1">
    <property type="nucleotide sequence ID" value="NZ_JAGYGP010000002.1"/>
</dbReference>
<comment type="subcellular location">
    <subcellularLocation>
        <location evidence="1">Cell membrane</location>
        <topology evidence="1">Multi-pass membrane protein</topology>
    </subcellularLocation>
</comment>
<feature type="transmembrane region" description="Helical" evidence="6">
    <location>
        <begin position="88"/>
        <end position="106"/>
    </location>
</feature>
<evidence type="ECO:0000313" key="7">
    <source>
        <dbReference type="EMBL" id="TDG68757.1"/>
    </source>
</evidence>
<evidence type="ECO:0000256" key="3">
    <source>
        <dbReference type="ARBA" id="ARBA00022692"/>
    </source>
</evidence>
<dbReference type="Gene3D" id="1.20.1250.20">
    <property type="entry name" value="MFS general substrate transporter like domains"/>
    <property type="match status" value="2"/>
</dbReference>
<feature type="transmembrane region" description="Helical" evidence="6">
    <location>
        <begin position="421"/>
        <end position="440"/>
    </location>
</feature>
<accession>A0A4R5NA59</accession>
<gene>
    <name evidence="7" type="ORF">C5L23_000676</name>
</gene>
<dbReference type="STRING" id="907931.GCA_000165675_01273"/>
<dbReference type="InterPro" id="IPR036259">
    <property type="entry name" value="MFS_trans_sf"/>
</dbReference>
<dbReference type="EMBL" id="PUFI01000009">
    <property type="protein sequence ID" value="TDG68757.1"/>
    <property type="molecule type" value="Genomic_DNA"/>
</dbReference>
<evidence type="ECO:0000256" key="2">
    <source>
        <dbReference type="ARBA" id="ARBA00022448"/>
    </source>
</evidence>
<organism evidence="7 8">
    <name type="scientific">Leuconostoc fallax</name>
    <dbReference type="NCBI Taxonomy" id="1251"/>
    <lineage>
        <taxon>Bacteria</taxon>
        <taxon>Bacillati</taxon>
        <taxon>Bacillota</taxon>
        <taxon>Bacilli</taxon>
        <taxon>Lactobacillales</taxon>
        <taxon>Lactobacillaceae</taxon>
        <taxon>Leuconostoc</taxon>
    </lineage>
</organism>
<keyword evidence="3 6" id="KW-0812">Transmembrane</keyword>
<feature type="transmembrane region" description="Helical" evidence="6">
    <location>
        <begin position="12"/>
        <end position="35"/>
    </location>
</feature>
<keyword evidence="5 6" id="KW-0472">Membrane</keyword>
<feature type="transmembrane region" description="Helical" evidence="6">
    <location>
        <begin position="198"/>
        <end position="218"/>
    </location>
</feature>
<comment type="caution">
    <text evidence="7">The sequence shown here is derived from an EMBL/GenBank/DDBJ whole genome shotgun (WGS) entry which is preliminary data.</text>
</comment>
<dbReference type="InterPro" id="IPR011701">
    <property type="entry name" value="MFS"/>
</dbReference>
<feature type="transmembrane region" description="Helical" evidence="6">
    <location>
        <begin position="55"/>
        <end position="76"/>
    </location>
</feature>
<reference evidence="7 8" key="1">
    <citation type="journal article" date="2019" name="Appl. Microbiol. Biotechnol.">
        <title>Uncovering carbohydrate metabolism through a genotype-phenotype association study of 56 lactic acid bacteria genomes.</title>
        <authorList>
            <person name="Buron-Moles G."/>
            <person name="Chailyan A."/>
            <person name="Dolejs I."/>
            <person name="Forster J."/>
            <person name="Miks M.H."/>
        </authorList>
    </citation>
    <scope>NUCLEOTIDE SEQUENCE [LARGE SCALE GENOMIC DNA]</scope>
    <source>
        <strain evidence="7 8">ATCC 700006</strain>
    </source>
</reference>
<keyword evidence="4 6" id="KW-1133">Transmembrane helix</keyword>
<feature type="transmembrane region" description="Helical" evidence="6">
    <location>
        <begin position="298"/>
        <end position="319"/>
    </location>
</feature>
<dbReference type="SUPFAM" id="SSF103473">
    <property type="entry name" value="MFS general substrate transporter"/>
    <property type="match status" value="1"/>
</dbReference>
<evidence type="ECO:0000256" key="4">
    <source>
        <dbReference type="ARBA" id="ARBA00022989"/>
    </source>
</evidence>